<accession>A0A0F9WTV3</accession>
<name>A0A0F9WTV3_TRIHA</name>
<evidence type="ECO:0000313" key="2">
    <source>
        <dbReference type="Proteomes" id="UP000034112"/>
    </source>
</evidence>
<dbReference type="Proteomes" id="UP000034112">
    <property type="component" value="Unassembled WGS sequence"/>
</dbReference>
<comment type="caution">
    <text evidence="1">The sequence shown here is derived from an EMBL/GenBank/DDBJ whole genome shotgun (WGS) entry which is preliminary data.</text>
</comment>
<proteinExistence type="predicted"/>
<gene>
    <name evidence="1" type="ORF">THAR02_11321</name>
</gene>
<dbReference type="AlphaFoldDB" id="A0A0F9WTV3"/>
<sequence length="237" mass="27118">MCQSQIKSKLELTCRAGEMFYGKNKFLIWWHGLGDFLSGVSTDTKANGSVELIVRNVTVRYDMNEDKKNWRGKKLATELERLFCLENANSVRIEIIGGGSFEGSDIKSQLLLKDICPIVKRLIDHFGDRFKIDKGCGGFGLCPMRCFWPLKKYWDAPDDSIREKVNTGTASFEEHMRVQVEAWLSEGSPSEISLCSDKFPAALWQTHEPFLEDTEWLLQQLHGIVQEADSTEWEMLL</sequence>
<organism evidence="1 2">
    <name type="scientific">Trichoderma harzianum</name>
    <name type="common">Hypocrea lixii</name>
    <dbReference type="NCBI Taxonomy" id="5544"/>
    <lineage>
        <taxon>Eukaryota</taxon>
        <taxon>Fungi</taxon>
        <taxon>Dikarya</taxon>
        <taxon>Ascomycota</taxon>
        <taxon>Pezizomycotina</taxon>
        <taxon>Sordariomycetes</taxon>
        <taxon>Hypocreomycetidae</taxon>
        <taxon>Hypocreales</taxon>
        <taxon>Hypocreaceae</taxon>
        <taxon>Trichoderma</taxon>
    </lineage>
</organism>
<dbReference type="EMBL" id="JOKZ01000830">
    <property type="protein sequence ID" value="KKO96575.1"/>
    <property type="molecule type" value="Genomic_DNA"/>
</dbReference>
<protein>
    <submittedName>
        <fullName evidence="1">Uncharacterized protein</fullName>
    </submittedName>
</protein>
<dbReference type="OrthoDB" id="4866453at2759"/>
<reference evidence="2" key="1">
    <citation type="journal article" date="2015" name="Genome Announc.">
        <title>Draft whole-genome sequence of the biocontrol agent Trichoderma harzianum T6776.</title>
        <authorList>
            <person name="Baroncelli R."/>
            <person name="Piaggeschi G."/>
            <person name="Fiorini L."/>
            <person name="Bertolini E."/>
            <person name="Zapparata A."/>
            <person name="Pe M.E."/>
            <person name="Sarrocco S."/>
            <person name="Vannacci G."/>
        </authorList>
    </citation>
    <scope>NUCLEOTIDE SEQUENCE [LARGE SCALE GENOMIC DNA]</scope>
    <source>
        <strain evidence="2">T6776</strain>
    </source>
</reference>
<evidence type="ECO:0000313" key="1">
    <source>
        <dbReference type="EMBL" id="KKO96575.1"/>
    </source>
</evidence>